<evidence type="ECO:0000313" key="3">
    <source>
        <dbReference type="EMBL" id="MQS13573.1"/>
    </source>
</evidence>
<dbReference type="Proteomes" id="UP000450000">
    <property type="component" value="Unassembled WGS sequence"/>
</dbReference>
<keyword evidence="4" id="KW-1185">Reference proteome</keyword>
<dbReference type="OrthoDB" id="151889at2"/>
<evidence type="ECO:0000259" key="2">
    <source>
        <dbReference type="PROSITE" id="PS51695"/>
    </source>
</evidence>
<evidence type="ECO:0000256" key="1">
    <source>
        <dbReference type="SAM" id="SignalP"/>
    </source>
</evidence>
<proteinExistence type="predicted"/>
<dbReference type="AlphaFoldDB" id="A0A6N7KVF3"/>
<feature type="chain" id="PRO_5026740704" evidence="1">
    <location>
        <begin position="32"/>
        <end position="412"/>
    </location>
</feature>
<feature type="domain" description="Peptidase S53" evidence="2">
    <location>
        <begin position="84"/>
        <end position="412"/>
    </location>
</feature>
<dbReference type="PANTHER" id="PTHR14218">
    <property type="entry name" value="PROTEASE S8 TRIPEPTIDYL PEPTIDASE I CLN2"/>
    <property type="match status" value="1"/>
</dbReference>
<reference evidence="3 4" key="1">
    <citation type="submission" date="2019-09" db="EMBL/GenBank/DDBJ databases">
        <title>Genome Sequences of Streptomyces kaniharaensis ATCC 21070.</title>
        <authorList>
            <person name="Zhu W."/>
            <person name="De Crecy-Lagard V."/>
            <person name="Richards N.G."/>
        </authorList>
    </citation>
    <scope>NUCLEOTIDE SEQUENCE [LARGE SCALE GENOMIC DNA]</scope>
    <source>
        <strain evidence="3 4">SF-557</strain>
    </source>
</reference>
<accession>A0A6N7KVF3</accession>
<feature type="signal peptide" evidence="1">
    <location>
        <begin position="1"/>
        <end position="31"/>
    </location>
</feature>
<dbReference type="PANTHER" id="PTHR14218:SF15">
    <property type="entry name" value="TRIPEPTIDYL-PEPTIDASE 1"/>
    <property type="match status" value="1"/>
</dbReference>
<dbReference type="InterPro" id="IPR030400">
    <property type="entry name" value="Sedolisin_dom"/>
</dbReference>
<organism evidence="3 4">
    <name type="scientific">Streptomyces kaniharaensis</name>
    <dbReference type="NCBI Taxonomy" id="212423"/>
    <lineage>
        <taxon>Bacteria</taxon>
        <taxon>Bacillati</taxon>
        <taxon>Actinomycetota</taxon>
        <taxon>Actinomycetes</taxon>
        <taxon>Kitasatosporales</taxon>
        <taxon>Streptomycetaceae</taxon>
        <taxon>Streptomyces</taxon>
    </lineage>
</organism>
<dbReference type="SUPFAM" id="SSF52743">
    <property type="entry name" value="Subtilisin-like"/>
    <property type="match status" value="1"/>
</dbReference>
<gene>
    <name evidence="3" type="ORF">F7Q99_15170</name>
</gene>
<protein>
    <submittedName>
        <fullName evidence="3">Peptidase S8</fullName>
    </submittedName>
</protein>
<dbReference type="GO" id="GO:0006508">
    <property type="term" value="P:proteolysis"/>
    <property type="evidence" value="ECO:0007669"/>
    <property type="project" value="InterPro"/>
</dbReference>
<dbReference type="InterPro" id="IPR050819">
    <property type="entry name" value="Tripeptidyl-peptidase_I"/>
</dbReference>
<evidence type="ECO:0000313" key="4">
    <source>
        <dbReference type="Proteomes" id="UP000450000"/>
    </source>
</evidence>
<dbReference type="Gene3D" id="3.40.50.200">
    <property type="entry name" value="Peptidase S8/S53 domain"/>
    <property type="match status" value="1"/>
</dbReference>
<dbReference type="GO" id="GO:0004252">
    <property type="term" value="F:serine-type endopeptidase activity"/>
    <property type="evidence" value="ECO:0007669"/>
    <property type="project" value="InterPro"/>
</dbReference>
<comment type="caution">
    <text evidence="3">The sequence shown here is derived from an EMBL/GenBank/DDBJ whole genome shotgun (WGS) entry which is preliminary data.</text>
</comment>
<name>A0A6N7KVF3_9ACTN</name>
<dbReference type="InterPro" id="IPR036852">
    <property type="entry name" value="Peptidase_S8/S53_dom_sf"/>
</dbReference>
<dbReference type="CDD" id="cd04056">
    <property type="entry name" value="Peptidases_S53"/>
    <property type="match status" value="1"/>
</dbReference>
<keyword evidence="1" id="KW-0732">Signal</keyword>
<dbReference type="EMBL" id="WBOF01000001">
    <property type="protein sequence ID" value="MQS13573.1"/>
    <property type="molecule type" value="Genomic_DNA"/>
</dbReference>
<dbReference type="GO" id="GO:0008240">
    <property type="term" value="F:tripeptidyl-peptidase activity"/>
    <property type="evidence" value="ECO:0007669"/>
    <property type="project" value="TreeGrafter"/>
</dbReference>
<dbReference type="PROSITE" id="PS51695">
    <property type="entry name" value="SEDOLISIN"/>
    <property type="match status" value="1"/>
</dbReference>
<sequence>MRRRRLRSTTAAFAVGAVVAAGLATAAPAHASATTTRDGAAVKQVCTKPTTRHQLACYALMRTDVTQPSVFSLNPVSPNANPSGYGPNDLRSAYNLPAGGGAGQTIAVIDAFDDPNAEADLAVYRAQFGLPACTTANGCFRKIDQNGGTSYPTPDAGWAGEISLDVDMVSAIAPNAHILLVEANSATMEDLGAAVNQAVAQGAKYISNSYGGPEDPSDSTSDNLYFNHPGVAITASSGDSGYGAQYPAGSQYITSVGGTTLTRNSSARGWGETVWGSFIGVSGTGSGCSAYDAKPSWQTDTGCSKRTIADVAAVADPNTGVAVYQTYGGNGWVVYGGTSVSSPIIASVYAVAGTPGAGDYPAKYPYQHTGALYDVTSGADGLCWPFYLCMARSGYDGPTGLGTPNGLTAFRS</sequence>